<evidence type="ECO:0000256" key="2">
    <source>
        <dbReference type="PROSITE-ProRule" id="PRU01091"/>
    </source>
</evidence>
<name>A0ABT6DGR1_9BACT</name>
<dbReference type="Gene3D" id="1.25.40.10">
    <property type="entry name" value="Tetratricopeptide repeat domain"/>
    <property type="match status" value="2"/>
</dbReference>
<dbReference type="SMART" id="SM00862">
    <property type="entry name" value="Trans_reg_C"/>
    <property type="match status" value="1"/>
</dbReference>
<keyword evidence="1 2" id="KW-0238">DNA-binding</keyword>
<keyword evidence="5" id="KW-1185">Reference proteome</keyword>
<sequence length="367" mass="42839">MNQFDRAFELGKLYSDRGEFGPAIDHLREASDGYFAEKNFSQHLKCMNLLLRIFAEREQFDDINATKEKLQDLVLQEGFELNSKTYYTLAICASYKQQLDTAMDYFQKALAIALASDNKEDICHAIFGLAHVYASPQVNRQSDALKEIYNLQVFFQVYQMPDVQAASLFLNAEILKSMKKYDEAIEILWRAYDVIRETRNFVMSNYLMGALADAYYEIGDKDMARTYITLAQKSIDGENHRRLARMAKALAEKIGGESQTNFDLIFDEINHSVIEKKIGRIDFKNQFILLDLLRLFVTNQGTIYSKEFLVENVWKQPYDPAIHDNKIYVTIKRLRKLIEPDYEKPKYIFRAKNGYYMNKAARVHFEH</sequence>
<dbReference type="InterPro" id="IPR001867">
    <property type="entry name" value="OmpR/PhoB-type_DNA-bd"/>
</dbReference>
<dbReference type="EMBL" id="JANRMI010000001">
    <property type="protein sequence ID" value="MDG0815104.1"/>
    <property type="molecule type" value="Genomic_DNA"/>
</dbReference>
<organism evidence="4 5">
    <name type="scientific">Bdellovibrio svalbardensis</name>
    <dbReference type="NCBI Taxonomy" id="2972972"/>
    <lineage>
        <taxon>Bacteria</taxon>
        <taxon>Pseudomonadati</taxon>
        <taxon>Bdellovibrionota</taxon>
        <taxon>Bdellovibrionia</taxon>
        <taxon>Bdellovibrionales</taxon>
        <taxon>Pseudobdellovibrionaceae</taxon>
        <taxon>Bdellovibrio</taxon>
    </lineage>
</organism>
<dbReference type="Pfam" id="PF13181">
    <property type="entry name" value="TPR_8"/>
    <property type="match status" value="1"/>
</dbReference>
<accession>A0ABT6DGR1</accession>
<feature type="DNA-binding region" description="OmpR/PhoB-type" evidence="2">
    <location>
        <begin position="256"/>
        <end position="360"/>
    </location>
</feature>
<dbReference type="InterPro" id="IPR019734">
    <property type="entry name" value="TPR_rpt"/>
</dbReference>
<dbReference type="InterPro" id="IPR011990">
    <property type="entry name" value="TPR-like_helical_dom_sf"/>
</dbReference>
<dbReference type="Pfam" id="PF00486">
    <property type="entry name" value="Trans_reg_C"/>
    <property type="match status" value="1"/>
</dbReference>
<dbReference type="InterPro" id="IPR016032">
    <property type="entry name" value="Sig_transdc_resp-reg_C-effctor"/>
</dbReference>
<dbReference type="Proteomes" id="UP001152321">
    <property type="component" value="Unassembled WGS sequence"/>
</dbReference>
<dbReference type="SUPFAM" id="SSF46894">
    <property type="entry name" value="C-terminal effector domain of the bipartite response regulators"/>
    <property type="match status" value="1"/>
</dbReference>
<evidence type="ECO:0000256" key="1">
    <source>
        <dbReference type="ARBA" id="ARBA00023125"/>
    </source>
</evidence>
<dbReference type="InterPro" id="IPR036388">
    <property type="entry name" value="WH-like_DNA-bd_sf"/>
</dbReference>
<evidence type="ECO:0000313" key="5">
    <source>
        <dbReference type="Proteomes" id="UP001152321"/>
    </source>
</evidence>
<dbReference type="RefSeq" id="WP_277576581.1">
    <property type="nucleotide sequence ID" value="NZ_JANRMI010000001.1"/>
</dbReference>
<feature type="domain" description="OmpR/PhoB-type" evidence="3">
    <location>
        <begin position="256"/>
        <end position="360"/>
    </location>
</feature>
<reference evidence="4" key="1">
    <citation type="submission" date="2022-08" db="EMBL/GenBank/DDBJ databases">
        <title>Novel Bdellovibrio Species Isolated from Svalbard: Designation Bdellovibrio svalbardensis.</title>
        <authorList>
            <person name="Mitchell R.J."/>
            <person name="Choi S.Y."/>
        </authorList>
    </citation>
    <scope>NUCLEOTIDE SEQUENCE</scope>
    <source>
        <strain evidence="4">PAP01</strain>
    </source>
</reference>
<proteinExistence type="predicted"/>
<dbReference type="CDD" id="cd00383">
    <property type="entry name" value="trans_reg_C"/>
    <property type="match status" value="1"/>
</dbReference>
<gene>
    <name evidence="4" type="ORF">NWE73_01930</name>
</gene>
<evidence type="ECO:0000313" key="4">
    <source>
        <dbReference type="EMBL" id="MDG0815104.1"/>
    </source>
</evidence>
<dbReference type="Gene3D" id="1.10.10.10">
    <property type="entry name" value="Winged helix-like DNA-binding domain superfamily/Winged helix DNA-binding domain"/>
    <property type="match status" value="1"/>
</dbReference>
<dbReference type="SUPFAM" id="SSF48452">
    <property type="entry name" value="TPR-like"/>
    <property type="match status" value="2"/>
</dbReference>
<evidence type="ECO:0000259" key="3">
    <source>
        <dbReference type="PROSITE" id="PS51755"/>
    </source>
</evidence>
<dbReference type="SMART" id="SM00028">
    <property type="entry name" value="TPR"/>
    <property type="match status" value="2"/>
</dbReference>
<dbReference type="PROSITE" id="PS51755">
    <property type="entry name" value="OMPR_PHOB"/>
    <property type="match status" value="1"/>
</dbReference>
<protein>
    <submittedName>
        <fullName evidence="4">Helix-turn-helix domain-containing protein</fullName>
    </submittedName>
</protein>
<comment type="caution">
    <text evidence="4">The sequence shown here is derived from an EMBL/GenBank/DDBJ whole genome shotgun (WGS) entry which is preliminary data.</text>
</comment>